<evidence type="ECO:0000313" key="2">
    <source>
        <dbReference type="Proteomes" id="UP000240042"/>
    </source>
</evidence>
<evidence type="ECO:0000313" key="1">
    <source>
        <dbReference type="EMBL" id="SFB84823.1"/>
    </source>
</evidence>
<gene>
    <name evidence="1" type="ORF">SAMN02745150_01052</name>
</gene>
<organism evidence="1 2">
    <name type="scientific">Brevinema andersonii</name>
    <dbReference type="NCBI Taxonomy" id="34097"/>
    <lineage>
        <taxon>Bacteria</taxon>
        <taxon>Pseudomonadati</taxon>
        <taxon>Spirochaetota</taxon>
        <taxon>Spirochaetia</taxon>
        <taxon>Brevinematales</taxon>
        <taxon>Brevinemataceae</taxon>
        <taxon>Brevinema</taxon>
    </lineage>
</organism>
<dbReference type="STRING" id="34097.SAMN02745150_01052"/>
<name>A0A1I1EIP8_BREAD</name>
<keyword evidence="2" id="KW-1185">Reference proteome</keyword>
<dbReference type="Proteomes" id="UP000240042">
    <property type="component" value="Unassembled WGS sequence"/>
</dbReference>
<sequence>MRILLTLILTVAACGSKKDSESAKSPLLSKKLKNSYWEMPSYPAANIKFSSDGVTVQLNENFAISNGRTTILEEDKDFIVFNVDDQTNNLVVSVLIKDPKTISTAIQSSAGGDTSFRERHNILAQEMVKK</sequence>
<accession>A0A1I1EIP8</accession>
<dbReference type="AlphaFoldDB" id="A0A1I1EIP8"/>
<reference evidence="2" key="1">
    <citation type="submission" date="2016-10" db="EMBL/GenBank/DDBJ databases">
        <authorList>
            <person name="Varghese N."/>
            <person name="Submissions S."/>
        </authorList>
    </citation>
    <scope>NUCLEOTIDE SEQUENCE [LARGE SCALE GENOMIC DNA]</scope>
    <source>
        <strain evidence="2">ATCC 43811</strain>
    </source>
</reference>
<proteinExistence type="predicted"/>
<dbReference type="RefSeq" id="WP_092319349.1">
    <property type="nucleotide sequence ID" value="NZ_FOKY01000011.1"/>
</dbReference>
<dbReference type="EMBL" id="FOKY01000011">
    <property type="protein sequence ID" value="SFB84823.1"/>
    <property type="molecule type" value="Genomic_DNA"/>
</dbReference>
<protein>
    <submittedName>
        <fullName evidence="1">Uncharacterized protein</fullName>
    </submittedName>
</protein>